<feature type="domain" description="HTH marR-type" evidence="1">
    <location>
        <begin position="6"/>
        <end position="139"/>
    </location>
</feature>
<evidence type="ECO:0000313" key="2">
    <source>
        <dbReference type="EMBL" id="RBP38397.1"/>
    </source>
</evidence>
<dbReference type="PANTHER" id="PTHR33164">
    <property type="entry name" value="TRANSCRIPTIONAL REGULATOR, MARR FAMILY"/>
    <property type="match status" value="1"/>
</dbReference>
<protein>
    <submittedName>
        <fullName evidence="2">MarR family transcriptional regulator</fullName>
    </submittedName>
</protein>
<dbReference type="Proteomes" id="UP000253628">
    <property type="component" value="Unassembled WGS sequence"/>
</dbReference>
<dbReference type="EMBL" id="QNRQ01000007">
    <property type="protein sequence ID" value="RBP38397.1"/>
    <property type="molecule type" value="Genomic_DNA"/>
</dbReference>
<gene>
    <name evidence="2" type="ORF">DFR37_107161</name>
</gene>
<name>A0A366H8I9_9BURK</name>
<sequence length="139" mass="15203">MVTPPHGELLIQLTNLQSRIQGQLSRPLSLYGIGLTEYLILRSLKSAPAHRMRRIDLAQAVGLSASGVTRVLNPMEKIGLVEKDHVERDARVRLVVLTEAGTRVFDEASTSFNQVAESLLKPISPEQQKALAGLVNALL</sequence>
<keyword evidence="3" id="KW-1185">Reference proteome</keyword>
<dbReference type="Pfam" id="PF01047">
    <property type="entry name" value="MarR"/>
    <property type="match status" value="1"/>
</dbReference>
<dbReference type="GO" id="GO:0003700">
    <property type="term" value="F:DNA-binding transcription factor activity"/>
    <property type="evidence" value="ECO:0007669"/>
    <property type="project" value="InterPro"/>
</dbReference>
<dbReference type="SUPFAM" id="SSF46785">
    <property type="entry name" value="Winged helix' DNA-binding domain"/>
    <property type="match status" value="1"/>
</dbReference>
<dbReference type="PROSITE" id="PS50995">
    <property type="entry name" value="HTH_MARR_2"/>
    <property type="match status" value="1"/>
</dbReference>
<evidence type="ECO:0000259" key="1">
    <source>
        <dbReference type="PROSITE" id="PS50995"/>
    </source>
</evidence>
<dbReference type="AlphaFoldDB" id="A0A366H8I9"/>
<dbReference type="InterPro" id="IPR039422">
    <property type="entry name" value="MarR/SlyA-like"/>
</dbReference>
<dbReference type="InterPro" id="IPR036388">
    <property type="entry name" value="WH-like_DNA-bd_sf"/>
</dbReference>
<reference evidence="2 3" key="1">
    <citation type="submission" date="2018-06" db="EMBL/GenBank/DDBJ databases">
        <title>Genomic Encyclopedia of Type Strains, Phase IV (KMG-IV): sequencing the most valuable type-strain genomes for metagenomic binning, comparative biology and taxonomic classification.</title>
        <authorList>
            <person name="Goeker M."/>
        </authorList>
    </citation>
    <scope>NUCLEOTIDE SEQUENCE [LARGE SCALE GENOMIC DNA]</scope>
    <source>
        <strain evidence="2 3">DSM 25520</strain>
    </source>
</reference>
<dbReference type="OrthoDB" id="8640881at2"/>
<evidence type="ECO:0000313" key="3">
    <source>
        <dbReference type="Proteomes" id="UP000253628"/>
    </source>
</evidence>
<organism evidence="2 3">
    <name type="scientific">Eoetvoesiella caeni</name>
    <dbReference type="NCBI Taxonomy" id="645616"/>
    <lineage>
        <taxon>Bacteria</taxon>
        <taxon>Pseudomonadati</taxon>
        <taxon>Pseudomonadota</taxon>
        <taxon>Betaproteobacteria</taxon>
        <taxon>Burkholderiales</taxon>
        <taxon>Alcaligenaceae</taxon>
        <taxon>Eoetvoesiella</taxon>
    </lineage>
</organism>
<dbReference type="InterPro" id="IPR000835">
    <property type="entry name" value="HTH_MarR-typ"/>
</dbReference>
<dbReference type="InterPro" id="IPR036390">
    <property type="entry name" value="WH_DNA-bd_sf"/>
</dbReference>
<dbReference type="Gene3D" id="1.10.10.10">
    <property type="entry name" value="Winged helix-like DNA-binding domain superfamily/Winged helix DNA-binding domain"/>
    <property type="match status" value="1"/>
</dbReference>
<dbReference type="PRINTS" id="PR00598">
    <property type="entry name" value="HTHMARR"/>
</dbReference>
<dbReference type="PANTHER" id="PTHR33164:SF99">
    <property type="entry name" value="MARR FAMILY REGULATORY PROTEIN"/>
    <property type="match status" value="1"/>
</dbReference>
<accession>A0A366H8I9</accession>
<dbReference type="GO" id="GO:0006950">
    <property type="term" value="P:response to stress"/>
    <property type="evidence" value="ECO:0007669"/>
    <property type="project" value="TreeGrafter"/>
</dbReference>
<comment type="caution">
    <text evidence="2">The sequence shown here is derived from an EMBL/GenBank/DDBJ whole genome shotgun (WGS) entry which is preliminary data.</text>
</comment>
<proteinExistence type="predicted"/>
<dbReference type="SMART" id="SM00347">
    <property type="entry name" value="HTH_MARR"/>
    <property type="match status" value="1"/>
</dbReference>